<evidence type="ECO:0000313" key="2">
    <source>
        <dbReference type="Proteomes" id="UP000320735"/>
    </source>
</evidence>
<name>A0A5C6BK95_9PLAN</name>
<comment type="caution">
    <text evidence="1">The sequence shown here is derived from an EMBL/GenBank/DDBJ whole genome shotgun (WGS) entry which is preliminary data.</text>
</comment>
<sequence length="198" mass="22611">MLPSDSPFTNQVDIKELPHAPDGSFAWLAGTPTHSEWAIGEERADELPTQLASVSASATDHGLQLPPEFVKFIDTAALHKHLRSTTGFYLDVAESVLRFSDGYLIRFLSDQQGCVFWYLFTNADGSDHCVVMSLEYFDADEMDYEIEDLKETDFRFEAVSFEAFLSRFWLENEISFAEFESTPPPDVDPRFLELYRQN</sequence>
<protein>
    <recommendedName>
        <fullName evidence="3">Knr4/Smi1-like domain-containing protein</fullName>
    </recommendedName>
</protein>
<evidence type="ECO:0008006" key="3">
    <source>
        <dbReference type="Google" id="ProtNLM"/>
    </source>
</evidence>
<accession>A0A5C6BK95</accession>
<keyword evidence="2" id="KW-1185">Reference proteome</keyword>
<dbReference type="Proteomes" id="UP000320735">
    <property type="component" value="Unassembled WGS sequence"/>
</dbReference>
<dbReference type="OrthoDB" id="185014at2"/>
<gene>
    <name evidence="1" type="ORF">CA54_13320</name>
</gene>
<dbReference type="EMBL" id="SJPP01000001">
    <property type="protein sequence ID" value="TWU12508.1"/>
    <property type="molecule type" value="Genomic_DNA"/>
</dbReference>
<organism evidence="1 2">
    <name type="scientific">Symmachiella macrocystis</name>
    <dbReference type="NCBI Taxonomy" id="2527985"/>
    <lineage>
        <taxon>Bacteria</taxon>
        <taxon>Pseudomonadati</taxon>
        <taxon>Planctomycetota</taxon>
        <taxon>Planctomycetia</taxon>
        <taxon>Planctomycetales</taxon>
        <taxon>Planctomycetaceae</taxon>
        <taxon>Symmachiella</taxon>
    </lineage>
</organism>
<proteinExistence type="predicted"/>
<evidence type="ECO:0000313" key="1">
    <source>
        <dbReference type="EMBL" id="TWU12508.1"/>
    </source>
</evidence>
<reference evidence="1 2" key="1">
    <citation type="submission" date="2019-02" db="EMBL/GenBank/DDBJ databases">
        <title>Deep-cultivation of Planctomycetes and their phenomic and genomic characterization uncovers novel biology.</title>
        <authorList>
            <person name="Wiegand S."/>
            <person name="Jogler M."/>
            <person name="Boedeker C."/>
            <person name="Pinto D."/>
            <person name="Vollmers J."/>
            <person name="Rivas-Marin E."/>
            <person name="Kohn T."/>
            <person name="Peeters S.H."/>
            <person name="Heuer A."/>
            <person name="Rast P."/>
            <person name="Oberbeckmann S."/>
            <person name="Bunk B."/>
            <person name="Jeske O."/>
            <person name="Meyerdierks A."/>
            <person name="Storesund J.E."/>
            <person name="Kallscheuer N."/>
            <person name="Luecker S."/>
            <person name="Lage O.M."/>
            <person name="Pohl T."/>
            <person name="Merkel B.J."/>
            <person name="Hornburger P."/>
            <person name="Mueller R.-W."/>
            <person name="Bruemmer F."/>
            <person name="Labrenz M."/>
            <person name="Spormann A.M."/>
            <person name="Op Den Camp H."/>
            <person name="Overmann J."/>
            <person name="Amann R."/>
            <person name="Jetten M.S.M."/>
            <person name="Mascher T."/>
            <person name="Medema M.H."/>
            <person name="Devos D.P."/>
            <person name="Kaster A.-K."/>
            <person name="Ovreas L."/>
            <person name="Rohde M."/>
            <person name="Galperin M.Y."/>
            <person name="Jogler C."/>
        </authorList>
    </citation>
    <scope>NUCLEOTIDE SEQUENCE [LARGE SCALE GENOMIC DNA]</scope>
    <source>
        <strain evidence="1 2">CA54</strain>
    </source>
</reference>
<dbReference type="RefSeq" id="WP_146369968.1">
    <property type="nucleotide sequence ID" value="NZ_SJPP01000001.1"/>
</dbReference>
<dbReference type="AlphaFoldDB" id="A0A5C6BK95"/>